<evidence type="ECO:0008006" key="6">
    <source>
        <dbReference type="Google" id="ProtNLM"/>
    </source>
</evidence>
<comment type="caution">
    <text evidence="4">The sequence shown here is derived from an EMBL/GenBank/DDBJ whole genome shotgun (WGS) entry which is preliminary data.</text>
</comment>
<proteinExistence type="inferred from homology"/>
<keyword evidence="5" id="KW-1185">Reference proteome</keyword>
<feature type="region of interest" description="Disordered" evidence="3">
    <location>
        <begin position="88"/>
        <end position="143"/>
    </location>
</feature>
<dbReference type="Pfam" id="PF04667">
    <property type="entry name" value="Endosulfine"/>
    <property type="match status" value="1"/>
</dbReference>
<evidence type="ECO:0000313" key="4">
    <source>
        <dbReference type="EMBL" id="KAG8463159.1"/>
    </source>
</evidence>
<dbReference type="Proteomes" id="UP000751190">
    <property type="component" value="Unassembled WGS sequence"/>
</dbReference>
<reference evidence="4" key="1">
    <citation type="submission" date="2021-05" db="EMBL/GenBank/DDBJ databases">
        <title>The genome of the haptophyte Pavlova lutheri (Diacronema luteri, Pavlovales) - a model for lipid biosynthesis in eukaryotic algae.</title>
        <authorList>
            <person name="Hulatt C.J."/>
            <person name="Posewitz M.C."/>
        </authorList>
    </citation>
    <scope>NUCLEOTIDE SEQUENCE</scope>
    <source>
        <strain evidence="4">NIVA-4/92</strain>
    </source>
</reference>
<dbReference type="EMBL" id="JAGTXO010000017">
    <property type="protein sequence ID" value="KAG8463159.1"/>
    <property type="molecule type" value="Genomic_DNA"/>
</dbReference>
<organism evidence="4 5">
    <name type="scientific">Diacronema lutheri</name>
    <name type="common">Unicellular marine alga</name>
    <name type="synonym">Monochrysis lutheri</name>
    <dbReference type="NCBI Taxonomy" id="2081491"/>
    <lineage>
        <taxon>Eukaryota</taxon>
        <taxon>Haptista</taxon>
        <taxon>Haptophyta</taxon>
        <taxon>Pavlovophyceae</taxon>
        <taxon>Pavlovales</taxon>
        <taxon>Pavlovaceae</taxon>
        <taxon>Diacronema</taxon>
    </lineage>
</organism>
<evidence type="ECO:0000256" key="3">
    <source>
        <dbReference type="SAM" id="MobiDB-lite"/>
    </source>
</evidence>
<dbReference type="AlphaFoldDB" id="A0A8J5XM53"/>
<evidence type="ECO:0000313" key="5">
    <source>
        <dbReference type="Proteomes" id="UP000751190"/>
    </source>
</evidence>
<accession>A0A8J5XM53</accession>
<evidence type="ECO:0000256" key="2">
    <source>
        <dbReference type="RuleBase" id="RU363120"/>
    </source>
</evidence>
<evidence type="ECO:0000256" key="1">
    <source>
        <dbReference type="ARBA" id="ARBA00010520"/>
    </source>
</evidence>
<feature type="compositionally biased region" description="Gly residues" evidence="3">
    <location>
        <begin position="128"/>
        <end position="143"/>
    </location>
</feature>
<dbReference type="OrthoDB" id="10407591at2759"/>
<sequence length="143" mass="14550">MADAEAAPTDEADLALQAELDAEAALMRKYGGLPRSNPLIAHSLKGGKHYFDSGDYALQQNGLHTDADLPTGDLSQLPLAYDHHAHANIEADSKLTTQPPRLDKRPGVTSPRGAVGGKGRSGPASPRGVGGVGHAGGAGPSGA</sequence>
<comment type="similarity">
    <text evidence="1 2">Belongs to the endosulfine family.</text>
</comment>
<dbReference type="InterPro" id="IPR006760">
    <property type="entry name" value="Endosulphine"/>
</dbReference>
<protein>
    <recommendedName>
        <fullName evidence="6">mRNA stability protein</fullName>
    </recommendedName>
</protein>
<gene>
    <name evidence="4" type="ORF">KFE25_011156</name>
</gene>
<name>A0A8J5XM53_DIALT</name>